<comment type="function">
    <text evidence="1 5">Assembles around the rod to form the L-ring and probably protects the motor/basal body from shearing forces during rotation.</text>
</comment>
<evidence type="ECO:0000256" key="3">
    <source>
        <dbReference type="ARBA" id="ARBA00022729"/>
    </source>
</evidence>
<dbReference type="PRINTS" id="PR01010">
    <property type="entry name" value="FLGPRINGFLGI"/>
</dbReference>
<dbReference type="PANTHER" id="PTHR30381:SF0">
    <property type="entry name" value="FLAGELLAR P-RING PROTEIN"/>
    <property type="match status" value="1"/>
</dbReference>
<protein>
    <recommendedName>
        <fullName evidence="5">Flagellar P-ring protein</fullName>
    </recommendedName>
    <alternativeName>
        <fullName evidence="5">Basal body P-ring protein</fullName>
    </alternativeName>
</protein>
<evidence type="ECO:0000256" key="2">
    <source>
        <dbReference type="ARBA" id="ARBA00004117"/>
    </source>
</evidence>
<keyword evidence="3" id="KW-0732">Signal</keyword>
<evidence type="ECO:0000256" key="1">
    <source>
        <dbReference type="ARBA" id="ARBA00002591"/>
    </source>
</evidence>
<dbReference type="EMBL" id="OJIN01000054">
    <property type="protein sequence ID" value="SPD72671.1"/>
    <property type="molecule type" value="Genomic_DNA"/>
</dbReference>
<keyword evidence="4 5" id="KW-0975">Bacterial flagellum</keyword>
<keyword evidence="6" id="KW-0282">Flagellum</keyword>
<keyword evidence="6" id="KW-0969">Cilium</keyword>
<evidence type="ECO:0000313" key="6">
    <source>
        <dbReference type="EMBL" id="SPD72671.1"/>
    </source>
</evidence>
<keyword evidence="6" id="KW-0966">Cell projection</keyword>
<dbReference type="InterPro" id="IPR001782">
    <property type="entry name" value="Flag_FlgI"/>
</dbReference>
<evidence type="ECO:0000256" key="4">
    <source>
        <dbReference type="ARBA" id="ARBA00023143"/>
    </source>
</evidence>
<comment type="subcellular location">
    <subcellularLocation>
        <location evidence="2 5">Bacterial flagellum basal body</location>
    </subcellularLocation>
</comment>
<dbReference type="PANTHER" id="PTHR30381">
    <property type="entry name" value="FLAGELLAR P-RING PERIPLASMIC PROTEIN FLGI"/>
    <property type="match status" value="1"/>
</dbReference>
<dbReference type="GO" id="GO:0071973">
    <property type="term" value="P:bacterial-type flagellum-dependent cell motility"/>
    <property type="evidence" value="ECO:0007669"/>
    <property type="project" value="InterPro"/>
</dbReference>
<comment type="similarity">
    <text evidence="5">Belongs to the FlgI family.</text>
</comment>
<dbReference type="AlphaFoldDB" id="A0A445MTH6"/>
<comment type="subunit">
    <text evidence="5">The basal body constitutes a major portion of the flagellar organelle and consists of four rings (L,P,S, and M) mounted on a central rod.</text>
</comment>
<dbReference type="GO" id="GO:0030288">
    <property type="term" value="C:outer membrane-bounded periplasmic space"/>
    <property type="evidence" value="ECO:0007669"/>
    <property type="project" value="InterPro"/>
</dbReference>
<evidence type="ECO:0000256" key="5">
    <source>
        <dbReference type="HAMAP-Rule" id="MF_00416"/>
    </source>
</evidence>
<accession>A0A445MTH6</accession>
<dbReference type="GO" id="GO:0009428">
    <property type="term" value="C:bacterial-type flagellum basal body, distal rod, P ring"/>
    <property type="evidence" value="ECO:0007669"/>
    <property type="project" value="InterPro"/>
</dbReference>
<dbReference type="GO" id="GO:0005198">
    <property type="term" value="F:structural molecule activity"/>
    <property type="evidence" value="ECO:0007669"/>
    <property type="project" value="InterPro"/>
</dbReference>
<organism evidence="6">
    <name type="scientific">uncultured Desulfobacterium sp</name>
    <dbReference type="NCBI Taxonomy" id="201089"/>
    <lineage>
        <taxon>Bacteria</taxon>
        <taxon>Pseudomonadati</taxon>
        <taxon>Thermodesulfobacteriota</taxon>
        <taxon>Desulfobacteria</taxon>
        <taxon>Desulfobacterales</taxon>
        <taxon>Desulfobacteriaceae</taxon>
        <taxon>Desulfobacterium</taxon>
        <taxon>environmental samples</taxon>
    </lineage>
</organism>
<gene>
    <name evidence="5 6" type="primary">flgI</name>
    <name evidence="6" type="ORF">PITCH_A1470020</name>
</gene>
<proteinExistence type="inferred from homology"/>
<dbReference type="NCBIfam" id="NF003676">
    <property type="entry name" value="PRK05303.1"/>
    <property type="match status" value="1"/>
</dbReference>
<dbReference type="Pfam" id="PF02119">
    <property type="entry name" value="FlgI"/>
    <property type="match status" value="1"/>
</dbReference>
<reference evidence="6" key="1">
    <citation type="submission" date="2018-01" db="EMBL/GenBank/DDBJ databases">
        <authorList>
            <person name="Regsiter A."/>
            <person name="William W."/>
        </authorList>
    </citation>
    <scope>NUCLEOTIDE SEQUENCE</scope>
    <source>
        <strain evidence="6">TRIP AH-1</strain>
    </source>
</reference>
<dbReference type="HAMAP" id="MF_00416">
    <property type="entry name" value="FlgI"/>
    <property type="match status" value="1"/>
</dbReference>
<sequence length="386" mass="40978">MYLTHSGLFSVDELTMCTIKRKILAESLFCFLALAVSFRCAYGVRIKDIADIEGVRKNQLVGYGLVIGLDGTGDGNKSEFTIKSISSMLERMGVTIDPARISVKNVAAVMVTADLPPFSKPGGKIDANVSSIGDAKSLYGGTLLFTPLKGANGNTYAVAQGPIVIGGFSAAGSDASVQKNFPTVGRIIGGALVEDEVSNDFERKESLSWSLHSPDFTTVSRVAEAINSAFYDKIAFTPNSGTIEVKIPQKYIGNLVELVTVIEGLEITPDEIAKVVINERTGTVIVGKNVKISTTAIAHGNLSIAIKESADVSQPLPFSNGQTTVTPNTNMSVKEGKNKLMLMDTGVSIEQLVKALNSLGVSPRDLITIFQALRASGALRAELETI</sequence>
<name>A0A445MTH6_9BACT</name>